<protein>
    <recommendedName>
        <fullName evidence="3">DUF4402 domain-containing protein</fullName>
    </recommendedName>
</protein>
<dbReference type="AlphaFoldDB" id="A0A1M4X5Q1"/>
<reference evidence="1 2" key="1">
    <citation type="submission" date="2016-11" db="EMBL/GenBank/DDBJ databases">
        <authorList>
            <person name="Jaros S."/>
            <person name="Januszkiewicz K."/>
            <person name="Wedrychowicz H."/>
        </authorList>
    </citation>
    <scope>NUCLEOTIDE SEQUENCE [LARGE SCALE GENOMIC DNA]</scope>
    <source>
        <strain evidence="1 2">DSM 18119</strain>
    </source>
</reference>
<dbReference type="STRING" id="1121884.SAMN02745131_01344"/>
<dbReference type="InterPro" id="IPR025514">
    <property type="entry name" value="DUF4402"/>
</dbReference>
<gene>
    <name evidence="1" type="ORF">SAMN02745131_01344</name>
</gene>
<evidence type="ECO:0000313" key="2">
    <source>
        <dbReference type="Proteomes" id="UP000184048"/>
    </source>
</evidence>
<accession>A0A1M4X5Q1</accession>
<dbReference type="EMBL" id="FQUU01000004">
    <property type="protein sequence ID" value="SHE88781.1"/>
    <property type="molecule type" value="Genomic_DNA"/>
</dbReference>
<organism evidence="1 2">
    <name type="scientific">Flavisolibacter ginsengisoli DSM 18119</name>
    <dbReference type="NCBI Taxonomy" id="1121884"/>
    <lineage>
        <taxon>Bacteria</taxon>
        <taxon>Pseudomonadati</taxon>
        <taxon>Bacteroidota</taxon>
        <taxon>Chitinophagia</taxon>
        <taxon>Chitinophagales</taxon>
        <taxon>Chitinophagaceae</taxon>
        <taxon>Flavisolibacter</taxon>
    </lineage>
</organism>
<keyword evidence="2" id="KW-1185">Reference proteome</keyword>
<dbReference type="Proteomes" id="UP000184048">
    <property type="component" value="Unassembled WGS sequence"/>
</dbReference>
<evidence type="ECO:0000313" key="1">
    <source>
        <dbReference type="EMBL" id="SHE88781.1"/>
    </source>
</evidence>
<dbReference type="Pfam" id="PF14352">
    <property type="entry name" value="DUF4402"/>
    <property type="match status" value="1"/>
</dbReference>
<sequence length="163" mass="16173">MAVIAMGLTSVANAQNSATENSATASAQIVVPISISKGADLNFGSIIRSAPGGTVQLAADGTVTPTGVVMFTGSSAVSTSAASYTISGEASKAYVVTLPADNAVVLSDGNGHTMDLTNFTHNATGTFAATAETFQVGATLNVGANQVAGNYVSDVFSVTVAYN</sequence>
<evidence type="ECO:0008006" key="3">
    <source>
        <dbReference type="Google" id="ProtNLM"/>
    </source>
</evidence>
<name>A0A1M4X5Q1_9BACT</name>
<proteinExistence type="predicted"/>